<comment type="caution">
    <text evidence="2">The sequence shown here is derived from an EMBL/GenBank/DDBJ whole genome shotgun (WGS) entry which is preliminary data.</text>
</comment>
<feature type="region of interest" description="Disordered" evidence="1">
    <location>
        <begin position="108"/>
        <end position="128"/>
    </location>
</feature>
<evidence type="ECO:0000313" key="3">
    <source>
        <dbReference type="Proteomes" id="UP000282654"/>
    </source>
</evidence>
<feature type="region of interest" description="Disordered" evidence="1">
    <location>
        <begin position="301"/>
        <end position="322"/>
    </location>
</feature>
<dbReference type="SUPFAM" id="SSF46785">
    <property type="entry name" value="Winged helix' DNA-binding domain"/>
    <property type="match status" value="1"/>
</dbReference>
<evidence type="ECO:0000313" key="2">
    <source>
        <dbReference type="EMBL" id="RPF49619.1"/>
    </source>
</evidence>
<dbReference type="OrthoDB" id="1722788at2"/>
<protein>
    <submittedName>
        <fullName evidence="2">Helix-turn-helix protein</fullName>
    </submittedName>
</protein>
<dbReference type="AlphaFoldDB" id="A0A3N5AX66"/>
<sequence length="347" mass="38744">MANKELIVTDVLQDARRKDWFWDHNAVFDSDLSANAKLVRLYLARCADGERAAYPSLNTIASRCGLSKPTVIKALKELEEKGWLVRTGRVTAKQEHQTNVYLLVTPEPEKQADRDKKEGGGKAALPPVKNITGKEEGVVNQFYQVVNDVDQVVKQVDPNNTHIRIPTELEDVPTSLPSSWGEGAGKHPPEGNNPGEKVHARAPSREAPSADKCPQARTAGSAAKTVTEDDELVAELVQEYRSIKRVKPSKGDRLLIGSLLAEHGYARVYEAIEELRQAIEAQEVRKPLLYLKAICARLAGGGGKEDRRNVPPGRRRNHTFTESAESRWWSEEDRRGRKELLRSLYCN</sequence>
<feature type="region of interest" description="Disordered" evidence="1">
    <location>
        <begin position="169"/>
        <end position="226"/>
    </location>
</feature>
<dbReference type="RefSeq" id="WP_123927352.1">
    <property type="nucleotide sequence ID" value="NZ_RKRE01000001.1"/>
</dbReference>
<dbReference type="EMBL" id="RKRE01000001">
    <property type="protein sequence ID" value="RPF49619.1"/>
    <property type="molecule type" value="Genomic_DNA"/>
</dbReference>
<dbReference type="Gene3D" id="1.10.10.10">
    <property type="entry name" value="Winged helix-like DNA-binding domain superfamily/Winged helix DNA-binding domain"/>
    <property type="match status" value="1"/>
</dbReference>
<keyword evidence="3" id="KW-1185">Reference proteome</keyword>
<name>A0A3N5AX66_9THEO</name>
<dbReference type="InterPro" id="IPR036388">
    <property type="entry name" value="WH-like_DNA-bd_sf"/>
</dbReference>
<dbReference type="InterPro" id="IPR036390">
    <property type="entry name" value="WH_DNA-bd_sf"/>
</dbReference>
<proteinExistence type="predicted"/>
<dbReference type="Pfam" id="PF13730">
    <property type="entry name" value="HTH_36"/>
    <property type="match status" value="1"/>
</dbReference>
<feature type="compositionally biased region" description="Basic and acidic residues" evidence="1">
    <location>
        <begin position="108"/>
        <end position="120"/>
    </location>
</feature>
<gene>
    <name evidence="2" type="ORF">EDD75_0438</name>
</gene>
<reference evidence="2 3" key="1">
    <citation type="submission" date="2018-11" db="EMBL/GenBank/DDBJ databases">
        <title>Genomic Encyclopedia of Type Strains, Phase IV (KMG-IV): sequencing the most valuable type-strain genomes for metagenomic binning, comparative biology and taxonomic classification.</title>
        <authorList>
            <person name="Goeker M."/>
        </authorList>
    </citation>
    <scope>NUCLEOTIDE SEQUENCE [LARGE SCALE GENOMIC DNA]</scope>
    <source>
        <strain evidence="2 3">DSM 102936</strain>
    </source>
</reference>
<dbReference type="Proteomes" id="UP000282654">
    <property type="component" value="Unassembled WGS sequence"/>
</dbReference>
<accession>A0A3N5AX66</accession>
<evidence type="ECO:0000256" key="1">
    <source>
        <dbReference type="SAM" id="MobiDB-lite"/>
    </source>
</evidence>
<organism evidence="2 3">
    <name type="scientific">Thermodesulfitimonas autotrophica</name>
    <dbReference type="NCBI Taxonomy" id="1894989"/>
    <lineage>
        <taxon>Bacteria</taxon>
        <taxon>Bacillati</taxon>
        <taxon>Bacillota</taxon>
        <taxon>Clostridia</taxon>
        <taxon>Thermoanaerobacterales</taxon>
        <taxon>Thermoanaerobacteraceae</taxon>
        <taxon>Thermodesulfitimonas</taxon>
    </lineage>
</organism>